<dbReference type="Pfam" id="PF00072">
    <property type="entry name" value="Response_reg"/>
    <property type="match status" value="1"/>
</dbReference>
<dbReference type="PIRSF" id="PIRSF006171">
    <property type="entry name" value="RR_citrat_malat"/>
    <property type="match status" value="1"/>
</dbReference>
<dbReference type="GO" id="GO:0005737">
    <property type="term" value="C:cytoplasm"/>
    <property type="evidence" value="ECO:0007669"/>
    <property type="project" value="UniProtKB-SubCell"/>
</dbReference>
<evidence type="ECO:0000259" key="11">
    <source>
        <dbReference type="PROSITE" id="PS50110"/>
    </source>
</evidence>
<dbReference type="RefSeq" id="WP_353940199.1">
    <property type="nucleotide sequence ID" value="NZ_CP159534.1"/>
</dbReference>
<keyword evidence="6 9" id="KW-0238">DNA-binding</keyword>
<dbReference type="PANTHER" id="PTHR45526:SF1">
    <property type="entry name" value="TRANSCRIPTIONAL REGULATORY PROTEIN DCUR-RELATED"/>
    <property type="match status" value="1"/>
</dbReference>
<dbReference type="SUPFAM" id="SSF52172">
    <property type="entry name" value="CheY-like"/>
    <property type="match status" value="1"/>
</dbReference>
<dbReference type="InterPro" id="IPR051271">
    <property type="entry name" value="2C-system_Tx_regulators"/>
</dbReference>
<organism evidence="12">
    <name type="scientific">Streptomyces tabacisoli</name>
    <dbReference type="NCBI Taxonomy" id="3156398"/>
    <lineage>
        <taxon>Bacteria</taxon>
        <taxon>Bacillati</taxon>
        <taxon>Actinomycetota</taxon>
        <taxon>Actinomycetes</taxon>
        <taxon>Kitasatosporales</taxon>
        <taxon>Streptomycetaceae</taxon>
        <taxon>Streptomyces</taxon>
    </lineage>
</organism>
<keyword evidence="8 9" id="KW-0804">Transcription</keyword>
<dbReference type="Gene3D" id="3.40.50.2300">
    <property type="match status" value="1"/>
</dbReference>
<dbReference type="SUPFAM" id="SSF46785">
    <property type="entry name" value="Winged helix' DNA-binding domain"/>
    <property type="match status" value="1"/>
</dbReference>
<dbReference type="InterPro" id="IPR011006">
    <property type="entry name" value="CheY-like_superfamily"/>
</dbReference>
<feature type="domain" description="Response regulatory" evidence="11">
    <location>
        <begin position="3"/>
        <end position="119"/>
    </location>
</feature>
<dbReference type="Pfam" id="PF09339">
    <property type="entry name" value="HTH_IclR"/>
    <property type="match status" value="1"/>
</dbReference>
<dbReference type="InterPro" id="IPR001789">
    <property type="entry name" value="Sig_transdc_resp-reg_receiver"/>
</dbReference>
<name>A0AAU8IJ68_9ACTN</name>
<keyword evidence="3 10" id="KW-0597">Phosphoprotein</keyword>
<keyword evidence="2 9" id="KW-0963">Cytoplasm</keyword>
<dbReference type="FunFam" id="3.40.50.2300:FF:000057">
    <property type="entry name" value="Transcriptional regulatory protein"/>
    <property type="match status" value="1"/>
</dbReference>
<evidence type="ECO:0000256" key="8">
    <source>
        <dbReference type="ARBA" id="ARBA00023163"/>
    </source>
</evidence>
<dbReference type="PANTHER" id="PTHR45526">
    <property type="entry name" value="TRANSCRIPTIONAL REGULATORY PROTEIN DPIA"/>
    <property type="match status" value="1"/>
</dbReference>
<dbReference type="PROSITE" id="PS50110">
    <property type="entry name" value="RESPONSE_REGULATORY"/>
    <property type="match status" value="1"/>
</dbReference>
<dbReference type="Gene3D" id="1.10.10.10">
    <property type="entry name" value="Winged helix-like DNA-binding domain superfamily/Winged helix DNA-binding domain"/>
    <property type="match status" value="1"/>
</dbReference>
<evidence type="ECO:0000256" key="4">
    <source>
        <dbReference type="ARBA" id="ARBA00023012"/>
    </source>
</evidence>
<feature type="modified residue" description="4-aspartylphosphate" evidence="10">
    <location>
        <position position="54"/>
    </location>
</feature>
<accession>A0AAU8IJ68</accession>
<evidence type="ECO:0000256" key="9">
    <source>
        <dbReference type="PIRNR" id="PIRNR006171"/>
    </source>
</evidence>
<dbReference type="AlphaFoldDB" id="A0AAU8IJ68"/>
<keyword evidence="5 9" id="KW-0805">Transcription regulation</keyword>
<keyword evidence="4 9" id="KW-0902">Two-component regulatory system</keyword>
<dbReference type="GO" id="GO:0000156">
    <property type="term" value="F:phosphorelay response regulator activity"/>
    <property type="evidence" value="ECO:0007669"/>
    <property type="project" value="TreeGrafter"/>
</dbReference>
<dbReference type="InterPro" id="IPR024187">
    <property type="entry name" value="Sig_transdc_resp-reg_cit/mal"/>
</dbReference>
<sequence length="235" mass="26204">MIEVLVVDDDFHVAEINAAYVDKVADFRVLGTAHTALQALQVLERQRVDLLLLDHYLPDRTGLDLVRAMRQRGLRSDVIMVTAAQDVEVVEAALRYGVLHYLVKPFTFEGLRSRLESYAELRRTLRAASERTGTGQQRIDRIFGAVRTPASAPQAQAKGWSAPTMDLVRHVVAEADGPLSAQEVASRAGISRSTAQRYLRHLQDNGTLHLSLRYGDAGRPEHRYTAARADRSPRP</sequence>
<dbReference type="SMART" id="SM00448">
    <property type="entry name" value="REC"/>
    <property type="match status" value="1"/>
</dbReference>
<evidence type="ECO:0000256" key="3">
    <source>
        <dbReference type="ARBA" id="ARBA00022553"/>
    </source>
</evidence>
<proteinExistence type="predicted"/>
<evidence type="ECO:0000313" key="12">
    <source>
        <dbReference type="EMBL" id="XCJ68513.1"/>
    </source>
</evidence>
<dbReference type="InterPro" id="IPR036390">
    <property type="entry name" value="WH_DNA-bd_sf"/>
</dbReference>
<comment type="subcellular location">
    <subcellularLocation>
        <location evidence="1 9">Cytoplasm</location>
    </subcellularLocation>
</comment>
<dbReference type="KEGG" id="stac:ABII15_00445"/>
<dbReference type="CDD" id="cd19925">
    <property type="entry name" value="REC_citrate_TCS"/>
    <property type="match status" value="1"/>
</dbReference>
<dbReference type="GO" id="GO:0003677">
    <property type="term" value="F:DNA binding"/>
    <property type="evidence" value="ECO:0007669"/>
    <property type="project" value="UniProtKB-KW"/>
</dbReference>
<evidence type="ECO:0000256" key="1">
    <source>
        <dbReference type="ARBA" id="ARBA00004496"/>
    </source>
</evidence>
<dbReference type="InterPro" id="IPR005471">
    <property type="entry name" value="Tscrpt_reg_IclR_N"/>
</dbReference>
<gene>
    <name evidence="12" type="ORF">ABII15_00445</name>
</gene>
<evidence type="ECO:0000256" key="6">
    <source>
        <dbReference type="ARBA" id="ARBA00023125"/>
    </source>
</evidence>
<evidence type="ECO:0000256" key="10">
    <source>
        <dbReference type="PROSITE-ProRule" id="PRU00169"/>
    </source>
</evidence>
<evidence type="ECO:0000256" key="5">
    <source>
        <dbReference type="ARBA" id="ARBA00023015"/>
    </source>
</evidence>
<dbReference type="GO" id="GO:0003700">
    <property type="term" value="F:DNA-binding transcription factor activity"/>
    <property type="evidence" value="ECO:0007669"/>
    <property type="project" value="InterPro"/>
</dbReference>
<protein>
    <recommendedName>
        <fullName evidence="9">Transcriptional regulatory protein</fullName>
    </recommendedName>
</protein>
<evidence type="ECO:0000256" key="7">
    <source>
        <dbReference type="ARBA" id="ARBA00023159"/>
    </source>
</evidence>
<evidence type="ECO:0000256" key="2">
    <source>
        <dbReference type="ARBA" id="ARBA00022490"/>
    </source>
</evidence>
<dbReference type="InterPro" id="IPR036388">
    <property type="entry name" value="WH-like_DNA-bd_sf"/>
</dbReference>
<reference evidence="12" key="1">
    <citation type="submission" date="2024-06" db="EMBL/GenBank/DDBJ databases">
        <title>Streptomyces sp. strain HUAS MG91 genome sequences.</title>
        <authorList>
            <person name="Mo P."/>
        </authorList>
    </citation>
    <scope>NUCLEOTIDE SEQUENCE</scope>
    <source>
        <strain evidence="12">HUAS MG91</strain>
    </source>
</reference>
<keyword evidence="7 9" id="KW-0010">Activator</keyword>
<dbReference type="EMBL" id="CP159534">
    <property type="protein sequence ID" value="XCJ68513.1"/>
    <property type="molecule type" value="Genomic_DNA"/>
</dbReference>